<reference evidence="1" key="1">
    <citation type="journal article" date="2019" name="PLoS Negl. Trop. Dis.">
        <title>Revisiting the worldwide diversity of Leptospira species in the environment.</title>
        <authorList>
            <person name="Vincent A.T."/>
            <person name="Schiettekatte O."/>
            <person name="Bourhy P."/>
            <person name="Veyrier F.J."/>
            <person name="Picardeau M."/>
        </authorList>
    </citation>
    <scope>NUCLEOTIDE SEQUENCE [LARGE SCALE GENOMIC DNA]</scope>
    <source>
        <strain evidence="1">201800265</strain>
    </source>
</reference>
<comment type="caution">
    <text evidence="1">The sequence shown here is derived from an EMBL/GenBank/DDBJ whole genome shotgun (WGS) entry which is preliminary data.</text>
</comment>
<dbReference type="RefSeq" id="WP_135615962.1">
    <property type="nucleotide sequence ID" value="NZ_RQFY01000006.1"/>
</dbReference>
<keyword evidence="1" id="KW-0449">Lipoprotein</keyword>
<dbReference type="EMBL" id="RQFY01000006">
    <property type="protein sequence ID" value="TGL32558.1"/>
    <property type="molecule type" value="Genomic_DNA"/>
</dbReference>
<name>A0A4R9J6H1_9LEPT</name>
<dbReference type="Proteomes" id="UP000297871">
    <property type="component" value="Unassembled WGS sequence"/>
</dbReference>
<dbReference type="NCBIfam" id="NF033169">
    <property type="entry name" value="lipo_LIC10494"/>
    <property type="match status" value="1"/>
</dbReference>
<gene>
    <name evidence="1" type="ORF">EHQ52_14835</name>
</gene>
<protein>
    <submittedName>
        <fullName evidence="1">Lipoprotein</fullName>
    </submittedName>
</protein>
<keyword evidence="2" id="KW-1185">Reference proteome</keyword>
<accession>A0A4R9J6H1</accession>
<sequence length="233" mass="26048">MASLISFSKLCIFFVLLTISCSSYQITKVRFASEIIEAKNPSEKFPNIKRIAINRIQTKPNSFATFAGENFTNNLRFYLLKEGIEAFIQEIPSETKQVLQNTNDTVGNTISPSPTATPTMFSSNLVLETSDKPIEPKPESIQKACTLSKCDIYLDGYIYEKKLGNILDEEITTGIFIRIYSQGGSLIGQLKLSSPVTTEIFLNNSTLAEMMARKIATTVGFSSKSGFNWKFWE</sequence>
<dbReference type="OrthoDB" id="326599at2"/>
<evidence type="ECO:0000313" key="2">
    <source>
        <dbReference type="Proteomes" id="UP000297871"/>
    </source>
</evidence>
<organism evidence="1 2">
    <name type="scientific">Leptospira koniambonensis</name>
    <dbReference type="NCBI Taxonomy" id="2484950"/>
    <lineage>
        <taxon>Bacteria</taxon>
        <taxon>Pseudomonadati</taxon>
        <taxon>Spirochaetota</taxon>
        <taxon>Spirochaetia</taxon>
        <taxon>Leptospirales</taxon>
        <taxon>Leptospiraceae</taxon>
        <taxon>Leptospira</taxon>
    </lineage>
</organism>
<evidence type="ECO:0000313" key="1">
    <source>
        <dbReference type="EMBL" id="TGL32558.1"/>
    </source>
</evidence>
<dbReference type="AlphaFoldDB" id="A0A4R9J6H1"/>
<proteinExistence type="predicted"/>